<organism evidence="5 6">
    <name type="scientific">Mycobacterium scrofulaceum</name>
    <dbReference type="NCBI Taxonomy" id="1783"/>
    <lineage>
        <taxon>Bacteria</taxon>
        <taxon>Bacillati</taxon>
        <taxon>Actinomycetota</taxon>
        <taxon>Actinomycetes</taxon>
        <taxon>Mycobacteriales</taxon>
        <taxon>Mycobacteriaceae</taxon>
        <taxon>Mycobacterium</taxon>
    </lineage>
</organism>
<dbReference type="OrthoDB" id="9806179at2"/>
<dbReference type="Gene3D" id="3.50.50.60">
    <property type="entry name" value="FAD/NAD(P)-binding domain"/>
    <property type="match status" value="2"/>
</dbReference>
<dbReference type="InterPro" id="IPR023753">
    <property type="entry name" value="FAD/NAD-binding_dom"/>
</dbReference>
<dbReference type="RefSeq" id="WP_142274659.1">
    <property type="nucleotide sequence ID" value="NZ_MVIJ01000046.1"/>
</dbReference>
<keyword evidence="2" id="KW-0560">Oxidoreductase</keyword>
<feature type="domain" description="FAD/NAD(P)-binding" evidence="4">
    <location>
        <begin position="33"/>
        <end position="320"/>
    </location>
</feature>
<dbReference type="InterPro" id="IPR050097">
    <property type="entry name" value="Ferredoxin-NADP_redctase_2"/>
</dbReference>
<dbReference type="STRING" id="1783.BST44_23105"/>
<dbReference type="InterPro" id="IPR036188">
    <property type="entry name" value="FAD/NAD-bd_sf"/>
</dbReference>
<dbReference type="AlphaFoldDB" id="A0A1X0K614"/>
<sequence length="354" mass="37181">MTPTAGHAPIPQRRTAARAARQRIALPTGRIRDVIIVGSGPAGYTAAIYTSRAGLDTIVVEGEVPGGALMAAGPVENYPGVTPSVCGPALAAAMRDQAQRFGAELHPGDVERFDLGGDVKTVAVRDELHHARAIVVAMGSTNRPLDVPGERELLGHGLSASAKLDGARFTGCDVAVIGGGDAAAEEALYLAARARHVTLVHHGPRLRASAIAIARLRAHRNVTILTSTEVLAVQGQNHVSGLRMRDTHSTADYDIAVAAVFIAVGQVPRSELLKGLVDLDTRGHVRTGGHTSHTSVEGVFAAGDLIDRRYRQAVTAAASGCAAALDAQRWLSHPHCLPSDSSPEHPRNRRFCCD</sequence>
<evidence type="ECO:0000259" key="4">
    <source>
        <dbReference type="Pfam" id="PF07992"/>
    </source>
</evidence>
<evidence type="ECO:0000256" key="2">
    <source>
        <dbReference type="ARBA" id="ARBA00023002"/>
    </source>
</evidence>
<reference evidence="5 6" key="1">
    <citation type="submission" date="2017-02" db="EMBL/GenBank/DDBJ databases">
        <title>The new phylogeny of genus Mycobacterium.</title>
        <authorList>
            <person name="Tortoli E."/>
            <person name="Trovato A."/>
            <person name="Cirillo D.M."/>
        </authorList>
    </citation>
    <scope>NUCLEOTIDE SEQUENCE [LARGE SCALE GENOMIC DNA]</scope>
    <source>
        <strain evidence="5 6">DSM 43992</strain>
    </source>
</reference>
<evidence type="ECO:0000256" key="1">
    <source>
        <dbReference type="ARBA" id="ARBA00022630"/>
    </source>
</evidence>
<comment type="caution">
    <text evidence="5">The sequence shown here is derived from an EMBL/GenBank/DDBJ whole genome shotgun (WGS) entry which is preliminary data.</text>
</comment>
<dbReference type="EMBL" id="MVIJ01000046">
    <property type="protein sequence ID" value="ORB70566.1"/>
    <property type="molecule type" value="Genomic_DNA"/>
</dbReference>
<dbReference type="PRINTS" id="PR00469">
    <property type="entry name" value="PNDRDTASEII"/>
</dbReference>
<dbReference type="PRINTS" id="PR00368">
    <property type="entry name" value="FADPNR"/>
</dbReference>
<accession>A0A1X0K614</accession>
<gene>
    <name evidence="5" type="ORF">BST44_23105</name>
</gene>
<keyword evidence="6" id="KW-1185">Reference proteome</keyword>
<evidence type="ECO:0000313" key="6">
    <source>
        <dbReference type="Proteomes" id="UP000192601"/>
    </source>
</evidence>
<comment type="catalytic activity">
    <reaction evidence="3">
        <text>[thioredoxin]-dithiol + NADP(+) = [thioredoxin]-disulfide + NADPH + H(+)</text>
        <dbReference type="Rhea" id="RHEA:20345"/>
        <dbReference type="Rhea" id="RHEA-COMP:10698"/>
        <dbReference type="Rhea" id="RHEA-COMP:10700"/>
        <dbReference type="ChEBI" id="CHEBI:15378"/>
        <dbReference type="ChEBI" id="CHEBI:29950"/>
        <dbReference type="ChEBI" id="CHEBI:50058"/>
        <dbReference type="ChEBI" id="CHEBI:57783"/>
        <dbReference type="ChEBI" id="CHEBI:58349"/>
        <dbReference type="EC" id="1.8.1.9"/>
    </reaction>
</comment>
<protein>
    <submittedName>
        <fullName evidence="5">Thioredoxin reductase</fullName>
    </submittedName>
</protein>
<evidence type="ECO:0000313" key="5">
    <source>
        <dbReference type="EMBL" id="ORB70566.1"/>
    </source>
</evidence>
<dbReference type="PANTHER" id="PTHR48105">
    <property type="entry name" value="THIOREDOXIN REDUCTASE 1-RELATED-RELATED"/>
    <property type="match status" value="1"/>
</dbReference>
<dbReference type="Pfam" id="PF07992">
    <property type="entry name" value="Pyr_redox_2"/>
    <property type="match status" value="1"/>
</dbReference>
<dbReference type="SUPFAM" id="SSF51905">
    <property type="entry name" value="FAD/NAD(P)-binding domain"/>
    <property type="match status" value="1"/>
</dbReference>
<proteinExistence type="predicted"/>
<dbReference type="Proteomes" id="UP000192601">
    <property type="component" value="Unassembled WGS sequence"/>
</dbReference>
<keyword evidence="1" id="KW-0285">Flavoprotein</keyword>
<evidence type="ECO:0000256" key="3">
    <source>
        <dbReference type="ARBA" id="ARBA00048132"/>
    </source>
</evidence>
<name>A0A1X0K614_MYCSC</name>
<dbReference type="GO" id="GO:0004791">
    <property type="term" value="F:thioredoxin-disulfide reductase (NADPH) activity"/>
    <property type="evidence" value="ECO:0007669"/>
    <property type="project" value="UniProtKB-EC"/>
</dbReference>